<name>A0A267GIJ4_9PLAT</name>
<feature type="non-terminal residue" evidence="1">
    <location>
        <position position="1"/>
    </location>
</feature>
<keyword evidence="2" id="KW-1185">Reference proteome</keyword>
<proteinExistence type="predicted"/>
<organism evidence="1 2">
    <name type="scientific">Macrostomum lignano</name>
    <dbReference type="NCBI Taxonomy" id="282301"/>
    <lineage>
        <taxon>Eukaryota</taxon>
        <taxon>Metazoa</taxon>
        <taxon>Spiralia</taxon>
        <taxon>Lophotrochozoa</taxon>
        <taxon>Platyhelminthes</taxon>
        <taxon>Rhabditophora</taxon>
        <taxon>Macrostomorpha</taxon>
        <taxon>Macrostomida</taxon>
        <taxon>Macrostomidae</taxon>
        <taxon>Macrostomum</taxon>
    </lineage>
</organism>
<evidence type="ECO:0000313" key="1">
    <source>
        <dbReference type="EMBL" id="PAA85873.1"/>
    </source>
</evidence>
<comment type="caution">
    <text evidence="1">The sequence shown here is derived from an EMBL/GenBank/DDBJ whole genome shotgun (WGS) entry which is preliminary data.</text>
</comment>
<dbReference type="Proteomes" id="UP000215902">
    <property type="component" value="Unassembled WGS sequence"/>
</dbReference>
<reference evidence="1 2" key="1">
    <citation type="submission" date="2017-06" db="EMBL/GenBank/DDBJ databases">
        <title>A platform for efficient transgenesis in Macrostomum lignano, a flatworm model organism for stem cell research.</title>
        <authorList>
            <person name="Berezikov E."/>
        </authorList>
    </citation>
    <scope>NUCLEOTIDE SEQUENCE [LARGE SCALE GENOMIC DNA]</scope>
    <source>
        <strain evidence="1">DV1</strain>
        <tissue evidence="1">Whole organism</tissue>
    </source>
</reference>
<dbReference type="AlphaFoldDB" id="A0A267GIJ4"/>
<evidence type="ECO:0000313" key="2">
    <source>
        <dbReference type="Proteomes" id="UP000215902"/>
    </source>
</evidence>
<protein>
    <submittedName>
        <fullName evidence="1">Uncharacterized protein</fullName>
    </submittedName>
</protein>
<sequence length="120" mass="13706">YSGDLRNPCSIDSRFKYGLKQFSCQPMSSIPWPPEAAALVAATRRAYQRWTAHLMHSNAFSLSRSELEDESLDPNSNNTNSNYYYCHYYLQPRERKALKRPLSDSDLELAAVGGKRAARE</sequence>
<accession>A0A267GIJ4</accession>
<gene>
    <name evidence="1" type="ORF">BOX15_Mlig001736g1</name>
</gene>
<dbReference type="EMBL" id="NIVC01000302">
    <property type="protein sequence ID" value="PAA85873.1"/>
    <property type="molecule type" value="Genomic_DNA"/>
</dbReference>